<dbReference type="PROSITE" id="PS51257">
    <property type="entry name" value="PROKAR_LIPOPROTEIN"/>
    <property type="match status" value="1"/>
</dbReference>
<sequence>MSHYLKYRMAGLALLSCLIMSVGCAEQGPSLGAVSGTVTLDGKPLPNVIVSFVPVTGGRPSVGTTDENGKYQLAFVDRLGALTGKHKVSITTVVQGDDIDFSEISSDDPRYEEMVLARKSDYDNAVVKEPLPAAYNSKSELIREVESGANAIDFALTSDGKQP</sequence>
<name>A0A9X1SHP7_9BACT</name>
<dbReference type="Proteomes" id="UP001139103">
    <property type="component" value="Unassembled WGS sequence"/>
</dbReference>
<keyword evidence="3" id="KW-1185">Reference proteome</keyword>
<dbReference type="RefSeq" id="WP_230221393.1">
    <property type="nucleotide sequence ID" value="NZ_JAJKFT010000010.1"/>
</dbReference>
<gene>
    <name evidence="2" type="ORF">LOC68_18255</name>
</gene>
<evidence type="ECO:0000256" key="1">
    <source>
        <dbReference type="SAM" id="SignalP"/>
    </source>
</evidence>
<dbReference type="SUPFAM" id="SSF49464">
    <property type="entry name" value="Carboxypeptidase regulatory domain-like"/>
    <property type="match status" value="1"/>
</dbReference>
<keyword evidence="2" id="KW-0121">Carboxypeptidase</keyword>
<comment type="caution">
    <text evidence="2">The sequence shown here is derived from an EMBL/GenBank/DDBJ whole genome shotgun (WGS) entry which is preliminary data.</text>
</comment>
<dbReference type="GO" id="GO:0004180">
    <property type="term" value="F:carboxypeptidase activity"/>
    <property type="evidence" value="ECO:0007669"/>
    <property type="project" value="UniProtKB-KW"/>
</dbReference>
<accession>A0A9X1SHP7</accession>
<evidence type="ECO:0000313" key="2">
    <source>
        <dbReference type="EMBL" id="MCC9630342.1"/>
    </source>
</evidence>
<dbReference type="EMBL" id="JAJKFT010000010">
    <property type="protein sequence ID" value="MCC9630342.1"/>
    <property type="molecule type" value="Genomic_DNA"/>
</dbReference>
<proteinExistence type="predicted"/>
<keyword evidence="2" id="KW-0378">Hydrolase</keyword>
<keyword evidence="2" id="KW-0645">Protease</keyword>
<protein>
    <submittedName>
        <fullName evidence="2">Carboxypeptidase-like regulatory domain-containing protein</fullName>
    </submittedName>
</protein>
<dbReference type="InterPro" id="IPR008969">
    <property type="entry name" value="CarboxyPept-like_regulatory"/>
</dbReference>
<evidence type="ECO:0000313" key="3">
    <source>
        <dbReference type="Proteomes" id="UP001139103"/>
    </source>
</evidence>
<organism evidence="2 3">
    <name type="scientific">Blastopirellula sediminis</name>
    <dbReference type="NCBI Taxonomy" id="2894196"/>
    <lineage>
        <taxon>Bacteria</taxon>
        <taxon>Pseudomonadati</taxon>
        <taxon>Planctomycetota</taxon>
        <taxon>Planctomycetia</taxon>
        <taxon>Pirellulales</taxon>
        <taxon>Pirellulaceae</taxon>
        <taxon>Blastopirellula</taxon>
    </lineage>
</organism>
<keyword evidence="1" id="KW-0732">Signal</keyword>
<feature type="chain" id="PRO_5040836451" evidence="1">
    <location>
        <begin position="26"/>
        <end position="163"/>
    </location>
</feature>
<reference evidence="2" key="1">
    <citation type="submission" date="2021-11" db="EMBL/GenBank/DDBJ databases">
        <title>Genome sequence.</title>
        <authorList>
            <person name="Sun Q."/>
        </authorList>
    </citation>
    <scope>NUCLEOTIDE SEQUENCE</scope>
    <source>
        <strain evidence="2">JC732</strain>
    </source>
</reference>
<feature type="signal peptide" evidence="1">
    <location>
        <begin position="1"/>
        <end position="25"/>
    </location>
</feature>
<dbReference type="AlphaFoldDB" id="A0A9X1SHP7"/>